<dbReference type="OrthoDB" id="7873937at2"/>
<proteinExistence type="predicted"/>
<dbReference type="RefSeq" id="WP_007799752.1">
    <property type="nucleotide sequence ID" value="NZ_DS022276.1"/>
</dbReference>
<evidence type="ECO:0000313" key="2">
    <source>
        <dbReference type="EMBL" id="EAU45103.1"/>
    </source>
</evidence>
<comment type="caution">
    <text evidence="2">The sequence shown here is derived from an EMBL/GenBank/DDBJ whole genome shotgun (WGS) entry which is preliminary data.</text>
</comment>
<keyword evidence="3" id="KW-1185">Reference proteome</keyword>
<name>Q0FLJ5_SALBH</name>
<organism evidence="2 3">
    <name type="scientific">Salipiger bermudensis (strain DSM 26914 / JCM 13377 / KCTC 12554 / HTCC2601)</name>
    <name type="common">Pelagibaca bermudensis</name>
    <dbReference type="NCBI Taxonomy" id="314265"/>
    <lineage>
        <taxon>Bacteria</taxon>
        <taxon>Pseudomonadati</taxon>
        <taxon>Pseudomonadota</taxon>
        <taxon>Alphaproteobacteria</taxon>
        <taxon>Rhodobacterales</taxon>
        <taxon>Roseobacteraceae</taxon>
        <taxon>Salipiger</taxon>
    </lineage>
</organism>
<evidence type="ECO:0000256" key="1">
    <source>
        <dbReference type="SAM" id="MobiDB-lite"/>
    </source>
</evidence>
<dbReference type="Proteomes" id="UP000006230">
    <property type="component" value="Unassembled WGS sequence"/>
</dbReference>
<dbReference type="STRING" id="314265.R2601_22991"/>
<sequence length="109" mass="12129">MQLRETMRARHAPDVYSGPNCDQHEPRWIGSDEGDMDGEGPVGTEGTLMLAARTFPPGTVVTVLLPECPHCHETPHDMGDLPDGKGGWFTKWSCGCDFNWHDWATNEFS</sequence>
<feature type="compositionally biased region" description="Basic and acidic residues" evidence="1">
    <location>
        <begin position="1"/>
        <end position="13"/>
    </location>
</feature>
<feature type="region of interest" description="Disordered" evidence="1">
    <location>
        <begin position="1"/>
        <end position="44"/>
    </location>
</feature>
<reference evidence="2 3" key="1">
    <citation type="journal article" date="2010" name="J. Bacteriol.">
        <title>Genome sequences of Pelagibaca bermudensis HTCC2601T and Maritimibacter alkaliphilus HTCC2654T, the type strains of two marine Roseobacter genera.</title>
        <authorList>
            <person name="Thrash J.C."/>
            <person name="Cho J.C."/>
            <person name="Ferriera S."/>
            <person name="Johnson J."/>
            <person name="Vergin K.L."/>
            <person name="Giovannoni S.J."/>
        </authorList>
    </citation>
    <scope>NUCLEOTIDE SEQUENCE [LARGE SCALE GENOMIC DNA]</scope>
    <source>
        <strain evidence="3">DSM 26914 / JCM 13377 / KCTC 12554 / HTCC2601</strain>
    </source>
</reference>
<dbReference type="eggNOG" id="ENOG50341Y2">
    <property type="taxonomic scope" value="Bacteria"/>
</dbReference>
<dbReference type="HOGENOM" id="CLU_2131852_0_0_5"/>
<accession>Q0FLJ5</accession>
<gene>
    <name evidence="2" type="ORF">R2601_22991</name>
</gene>
<dbReference type="EMBL" id="AATQ01000032">
    <property type="protein sequence ID" value="EAU45103.1"/>
    <property type="molecule type" value="Genomic_DNA"/>
</dbReference>
<dbReference type="AlphaFoldDB" id="Q0FLJ5"/>
<protein>
    <submittedName>
        <fullName evidence="2">Uncharacterized protein</fullName>
    </submittedName>
</protein>
<evidence type="ECO:0000313" key="3">
    <source>
        <dbReference type="Proteomes" id="UP000006230"/>
    </source>
</evidence>